<keyword evidence="5" id="KW-0479">Metal-binding</keyword>
<keyword evidence="7" id="KW-1185">Reference proteome</keyword>
<evidence type="ECO:0000313" key="7">
    <source>
        <dbReference type="Proteomes" id="UP000184474"/>
    </source>
</evidence>
<dbReference type="EMBL" id="FRAA01000002">
    <property type="protein sequence ID" value="SHJ93240.1"/>
    <property type="molecule type" value="Genomic_DNA"/>
</dbReference>
<accession>A0A1M6NBX5</accession>
<proteinExistence type="inferred from homology"/>
<dbReference type="AlphaFoldDB" id="A0A1M6NBX5"/>
<keyword evidence="5" id="KW-0460">Magnesium</keyword>
<dbReference type="PANTHER" id="PTHR23407:SF1">
    <property type="entry name" value="5-FORMYLTETRAHYDROFOLATE CYCLO-LIGASE"/>
    <property type="match status" value="1"/>
</dbReference>
<comment type="similarity">
    <text evidence="1 5">Belongs to the 5-formyltetrahydrofolate cyclo-ligase family.</text>
</comment>
<dbReference type="NCBIfam" id="TIGR02727">
    <property type="entry name" value="MTHFS_bact"/>
    <property type="match status" value="1"/>
</dbReference>
<feature type="binding site" evidence="4">
    <location>
        <begin position="113"/>
        <end position="121"/>
    </location>
    <ligand>
        <name>ATP</name>
        <dbReference type="ChEBI" id="CHEBI:30616"/>
    </ligand>
</feature>
<dbReference type="InterPro" id="IPR002698">
    <property type="entry name" value="FTHF_cligase"/>
</dbReference>
<gene>
    <name evidence="6" type="ORF">SAMN04488028_102195</name>
</gene>
<sequence length="168" mass="19368">MSAEIASKILCQFKVFLTQVTVRNVHVFLPITKQSEINTWLIIDHLISESIDTIISKSDLSTNQLTHYRYENKEQLQFNKWGIPEPTSGQIVLEDDIDMVIVPLITFDRRGHRIGYGKGYYDRFLSSCRPDCLKVGLSMSPPLDIIPYVDSYDVALDYCITPLKNYKF</sequence>
<evidence type="ECO:0000256" key="5">
    <source>
        <dbReference type="RuleBase" id="RU361279"/>
    </source>
</evidence>
<dbReference type="GO" id="GO:0046872">
    <property type="term" value="F:metal ion binding"/>
    <property type="evidence" value="ECO:0007669"/>
    <property type="project" value="UniProtKB-KW"/>
</dbReference>
<dbReference type="PIRSF" id="PIRSF006806">
    <property type="entry name" value="FTHF_cligase"/>
    <property type="match status" value="1"/>
</dbReference>
<dbReference type="EC" id="6.3.3.2" evidence="5"/>
<evidence type="ECO:0000313" key="6">
    <source>
        <dbReference type="EMBL" id="SHJ93240.1"/>
    </source>
</evidence>
<dbReference type="GO" id="GO:0030272">
    <property type="term" value="F:5-formyltetrahydrofolate cyclo-ligase activity"/>
    <property type="evidence" value="ECO:0007669"/>
    <property type="project" value="UniProtKB-EC"/>
</dbReference>
<dbReference type="GO" id="GO:0009396">
    <property type="term" value="P:folic acid-containing compound biosynthetic process"/>
    <property type="evidence" value="ECO:0007669"/>
    <property type="project" value="TreeGrafter"/>
</dbReference>
<keyword evidence="2 4" id="KW-0547">Nucleotide-binding</keyword>
<organism evidence="6 7">
    <name type="scientific">Reichenbachiella agariperforans</name>
    <dbReference type="NCBI Taxonomy" id="156994"/>
    <lineage>
        <taxon>Bacteria</taxon>
        <taxon>Pseudomonadati</taxon>
        <taxon>Bacteroidota</taxon>
        <taxon>Cytophagia</taxon>
        <taxon>Cytophagales</taxon>
        <taxon>Reichenbachiellaceae</taxon>
        <taxon>Reichenbachiella</taxon>
    </lineage>
</organism>
<dbReference type="Gene3D" id="3.40.50.10420">
    <property type="entry name" value="NagB/RpiA/CoA transferase-like"/>
    <property type="match status" value="1"/>
</dbReference>
<protein>
    <recommendedName>
        <fullName evidence="5">5-formyltetrahydrofolate cyclo-ligase</fullName>
        <ecNumber evidence="5">6.3.3.2</ecNumber>
    </recommendedName>
</protein>
<dbReference type="InterPro" id="IPR024185">
    <property type="entry name" value="FTHF_cligase-like_sf"/>
</dbReference>
<dbReference type="GO" id="GO:0005524">
    <property type="term" value="F:ATP binding"/>
    <property type="evidence" value="ECO:0007669"/>
    <property type="project" value="UniProtKB-KW"/>
</dbReference>
<dbReference type="PANTHER" id="PTHR23407">
    <property type="entry name" value="ATPASE INHIBITOR/5-FORMYLTETRAHYDROFOLATE CYCLO-LIGASE"/>
    <property type="match status" value="1"/>
</dbReference>
<dbReference type="Proteomes" id="UP000184474">
    <property type="component" value="Unassembled WGS sequence"/>
</dbReference>
<keyword evidence="6" id="KW-0436">Ligase</keyword>
<evidence type="ECO:0000256" key="2">
    <source>
        <dbReference type="ARBA" id="ARBA00022741"/>
    </source>
</evidence>
<dbReference type="SUPFAM" id="SSF100950">
    <property type="entry name" value="NagB/RpiA/CoA transferase-like"/>
    <property type="match status" value="1"/>
</dbReference>
<reference evidence="7" key="1">
    <citation type="submission" date="2016-11" db="EMBL/GenBank/DDBJ databases">
        <authorList>
            <person name="Varghese N."/>
            <person name="Submissions S."/>
        </authorList>
    </citation>
    <scope>NUCLEOTIDE SEQUENCE [LARGE SCALE GENOMIC DNA]</scope>
    <source>
        <strain evidence="7">DSM 26134</strain>
    </source>
</reference>
<comment type="cofactor">
    <cofactor evidence="5">
        <name>Mg(2+)</name>
        <dbReference type="ChEBI" id="CHEBI:18420"/>
    </cofactor>
</comment>
<evidence type="ECO:0000256" key="3">
    <source>
        <dbReference type="ARBA" id="ARBA00022840"/>
    </source>
</evidence>
<dbReference type="InterPro" id="IPR037171">
    <property type="entry name" value="NagB/RpiA_transferase-like"/>
</dbReference>
<dbReference type="STRING" id="156994.SAMN04488028_102195"/>
<name>A0A1M6NBX5_REIAG</name>
<evidence type="ECO:0000256" key="1">
    <source>
        <dbReference type="ARBA" id="ARBA00010638"/>
    </source>
</evidence>
<dbReference type="GO" id="GO:0035999">
    <property type="term" value="P:tetrahydrofolate interconversion"/>
    <property type="evidence" value="ECO:0007669"/>
    <property type="project" value="TreeGrafter"/>
</dbReference>
<feature type="binding site" evidence="4">
    <location>
        <position position="29"/>
    </location>
    <ligand>
        <name>substrate</name>
    </ligand>
</feature>
<dbReference type="Pfam" id="PF01812">
    <property type="entry name" value="5-FTHF_cyc-lig"/>
    <property type="match status" value="1"/>
</dbReference>
<evidence type="ECO:0000256" key="4">
    <source>
        <dbReference type="PIRSR" id="PIRSR006806-1"/>
    </source>
</evidence>
<feature type="binding site" evidence="4">
    <location>
        <position position="36"/>
    </location>
    <ligand>
        <name>substrate</name>
    </ligand>
</feature>
<keyword evidence="3 4" id="KW-0067">ATP-binding</keyword>
<comment type="catalytic activity">
    <reaction evidence="5">
        <text>(6S)-5-formyl-5,6,7,8-tetrahydrofolate + ATP = (6R)-5,10-methenyltetrahydrofolate + ADP + phosphate</text>
        <dbReference type="Rhea" id="RHEA:10488"/>
        <dbReference type="ChEBI" id="CHEBI:30616"/>
        <dbReference type="ChEBI" id="CHEBI:43474"/>
        <dbReference type="ChEBI" id="CHEBI:57455"/>
        <dbReference type="ChEBI" id="CHEBI:57457"/>
        <dbReference type="ChEBI" id="CHEBI:456216"/>
        <dbReference type="EC" id="6.3.3.2"/>
    </reaction>
</comment>